<sequence length="454" mass="47445">MHRSCDEFTRASAARSGRATAGDGLPAIEPGMPLPAGTGMTRRSLLLGGAGLALTIFGGRALAPQAFAEGLDAAAAAAPDAPVIVSVFLSGGVDSIALLAPVEDPRYTRALRPSLFVEPAATLPASGTTAMRWHPSAAAFKELHDRGRLTVFPAIGYEHANGSHFTSRHFYEVGATDPDSATGWLGRYLDIVGEDHNPVQGFTVGPTLSPSLASARVAVAAAEAPQAYDFVSPGIEGGPFKDELVRGHAAIGRLTSTDPVLGPARAMHRDAADLRAALSAPLPGTSVSYPAGRLGQRLRDVVRLLAAGLPIRCATVDATADFDTHAGQRDTFTEQIAEAGAALAAFQADLESRPGLADRVLTIAWSEFGRRPEENGSAGTDHGAGGVGFLLGTRVRGGWVGEFPGLSRLDVEGNLLPTSDFRALYASVIEQWMGQDAAQVIPEAARFQRYALLR</sequence>
<dbReference type="PANTHER" id="PTHR43737:SF1">
    <property type="entry name" value="DUF1501 DOMAIN-CONTAINING PROTEIN"/>
    <property type="match status" value="1"/>
</dbReference>
<dbReference type="OrthoDB" id="9779968at2"/>
<dbReference type="InterPro" id="IPR006311">
    <property type="entry name" value="TAT_signal"/>
</dbReference>
<dbReference type="KEGG" id="cwo:Cwoe_0167"/>
<feature type="region of interest" description="Disordered" evidence="1">
    <location>
        <begin position="1"/>
        <end position="34"/>
    </location>
</feature>
<evidence type="ECO:0000313" key="2">
    <source>
        <dbReference type="EMBL" id="ADB48603.1"/>
    </source>
</evidence>
<evidence type="ECO:0000313" key="3">
    <source>
        <dbReference type="Proteomes" id="UP000008229"/>
    </source>
</evidence>
<dbReference type="EMBL" id="CP001854">
    <property type="protein sequence ID" value="ADB48603.1"/>
    <property type="molecule type" value="Genomic_DNA"/>
</dbReference>
<dbReference type="Pfam" id="PF07394">
    <property type="entry name" value="DUF1501"/>
    <property type="match status" value="1"/>
</dbReference>
<dbReference type="RefSeq" id="WP_012931656.1">
    <property type="nucleotide sequence ID" value="NC_013739.1"/>
</dbReference>
<name>D3F525_CONWI</name>
<dbReference type="PROSITE" id="PS51318">
    <property type="entry name" value="TAT"/>
    <property type="match status" value="1"/>
</dbReference>
<feature type="compositionally biased region" description="Low complexity" evidence="1">
    <location>
        <begin position="10"/>
        <end position="22"/>
    </location>
</feature>
<dbReference type="InterPro" id="IPR010869">
    <property type="entry name" value="DUF1501"/>
</dbReference>
<dbReference type="PANTHER" id="PTHR43737">
    <property type="entry name" value="BLL7424 PROTEIN"/>
    <property type="match status" value="1"/>
</dbReference>
<dbReference type="Proteomes" id="UP000008229">
    <property type="component" value="Chromosome"/>
</dbReference>
<keyword evidence="3" id="KW-1185">Reference proteome</keyword>
<dbReference type="STRING" id="469383.Cwoe_0167"/>
<dbReference type="eggNOG" id="COG4102">
    <property type="taxonomic scope" value="Bacteria"/>
</dbReference>
<dbReference type="HOGENOM" id="CLU_032896_3_1_11"/>
<reference evidence="2 3" key="1">
    <citation type="journal article" date="2010" name="Stand. Genomic Sci.">
        <title>Complete genome sequence of Conexibacter woesei type strain (ID131577).</title>
        <authorList>
            <person name="Pukall R."/>
            <person name="Lapidus A."/>
            <person name="Glavina Del Rio T."/>
            <person name="Copeland A."/>
            <person name="Tice H."/>
            <person name="Cheng J.-F."/>
            <person name="Lucas S."/>
            <person name="Chen F."/>
            <person name="Nolan M."/>
            <person name="Bruce D."/>
            <person name="Goodwin L."/>
            <person name="Pitluck S."/>
            <person name="Mavromatis K."/>
            <person name="Ivanova N."/>
            <person name="Ovchinnikova G."/>
            <person name="Pati A."/>
            <person name="Chen A."/>
            <person name="Palaniappan K."/>
            <person name="Land M."/>
            <person name="Hauser L."/>
            <person name="Chang Y.-J."/>
            <person name="Jeffries C.D."/>
            <person name="Chain P."/>
            <person name="Meincke L."/>
            <person name="Sims D."/>
            <person name="Brettin T."/>
            <person name="Detter J.C."/>
            <person name="Rohde M."/>
            <person name="Goeker M."/>
            <person name="Bristow J."/>
            <person name="Eisen J.A."/>
            <person name="Markowitz V."/>
            <person name="Kyrpides N.C."/>
            <person name="Klenk H.-P."/>
            <person name="Hugenholtz P."/>
        </authorList>
    </citation>
    <scope>NUCLEOTIDE SEQUENCE [LARGE SCALE GENOMIC DNA]</scope>
    <source>
        <strain evidence="3">DSM 14684 / CIP 108061 / JCM 11494 / NBRC 100937 / ID131577</strain>
    </source>
</reference>
<organism evidence="2 3">
    <name type="scientific">Conexibacter woesei (strain DSM 14684 / CCUG 47730 / CIP 108061 / JCM 11494 / NBRC 100937 / ID131577)</name>
    <dbReference type="NCBI Taxonomy" id="469383"/>
    <lineage>
        <taxon>Bacteria</taxon>
        <taxon>Bacillati</taxon>
        <taxon>Actinomycetota</taxon>
        <taxon>Thermoleophilia</taxon>
        <taxon>Solirubrobacterales</taxon>
        <taxon>Conexibacteraceae</taxon>
        <taxon>Conexibacter</taxon>
    </lineage>
</organism>
<dbReference type="AlphaFoldDB" id="D3F525"/>
<proteinExistence type="predicted"/>
<reference evidence="3" key="2">
    <citation type="submission" date="2010-01" db="EMBL/GenBank/DDBJ databases">
        <title>The complete genome of Conexibacter woesei DSM 14684.</title>
        <authorList>
            <consortium name="US DOE Joint Genome Institute (JGI-PGF)"/>
            <person name="Lucas S."/>
            <person name="Copeland A."/>
            <person name="Lapidus A."/>
            <person name="Glavina del Rio T."/>
            <person name="Dalin E."/>
            <person name="Tice H."/>
            <person name="Bruce D."/>
            <person name="Goodwin L."/>
            <person name="Pitluck S."/>
            <person name="Kyrpides N."/>
            <person name="Mavromatis K."/>
            <person name="Ivanova N."/>
            <person name="Mikhailova N."/>
            <person name="Chertkov O."/>
            <person name="Brettin T."/>
            <person name="Detter J.C."/>
            <person name="Han C."/>
            <person name="Larimer F."/>
            <person name="Land M."/>
            <person name="Hauser L."/>
            <person name="Markowitz V."/>
            <person name="Cheng J.-F."/>
            <person name="Hugenholtz P."/>
            <person name="Woyke T."/>
            <person name="Wu D."/>
            <person name="Pukall R."/>
            <person name="Steenblock K."/>
            <person name="Schneider S."/>
            <person name="Klenk H.-P."/>
            <person name="Eisen J.A."/>
        </authorList>
    </citation>
    <scope>NUCLEOTIDE SEQUENCE [LARGE SCALE GENOMIC DNA]</scope>
    <source>
        <strain evidence="3">DSM 14684 / CIP 108061 / JCM 11494 / NBRC 100937 / ID131577</strain>
    </source>
</reference>
<evidence type="ECO:0008006" key="4">
    <source>
        <dbReference type="Google" id="ProtNLM"/>
    </source>
</evidence>
<evidence type="ECO:0000256" key="1">
    <source>
        <dbReference type="SAM" id="MobiDB-lite"/>
    </source>
</evidence>
<accession>D3F525</accession>
<protein>
    <recommendedName>
        <fullName evidence="4">DUF1501 domain-containing protein</fullName>
    </recommendedName>
</protein>
<gene>
    <name evidence="2" type="ordered locus">Cwoe_0167</name>
</gene>